<dbReference type="HOGENOM" id="CLU_1742555_0_0_1"/>
<evidence type="ECO:0000313" key="3">
    <source>
        <dbReference type="Proteomes" id="UP000015101"/>
    </source>
</evidence>
<dbReference type="Proteomes" id="UP000015101">
    <property type="component" value="Unassembled WGS sequence"/>
</dbReference>
<reference evidence="3" key="1">
    <citation type="submission" date="2012-12" db="EMBL/GenBank/DDBJ databases">
        <authorList>
            <person name="Hellsten U."/>
            <person name="Grimwood J."/>
            <person name="Chapman J.A."/>
            <person name="Shapiro H."/>
            <person name="Aerts A."/>
            <person name="Otillar R.P."/>
            <person name="Terry A.Y."/>
            <person name="Boore J.L."/>
            <person name="Simakov O."/>
            <person name="Marletaz F."/>
            <person name="Cho S.-J."/>
            <person name="Edsinger-Gonzales E."/>
            <person name="Havlak P."/>
            <person name="Kuo D.-H."/>
            <person name="Larsson T."/>
            <person name="Lv J."/>
            <person name="Arendt D."/>
            <person name="Savage R."/>
            <person name="Osoegawa K."/>
            <person name="de Jong P."/>
            <person name="Lindberg D.R."/>
            <person name="Seaver E.C."/>
            <person name="Weisblat D.A."/>
            <person name="Putnam N.H."/>
            <person name="Grigoriev I.V."/>
            <person name="Rokhsar D.S."/>
        </authorList>
    </citation>
    <scope>NUCLEOTIDE SEQUENCE</scope>
</reference>
<keyword evidence="3" id="KW-1185">Reference proteome</keyword>
<dbReference type="CTD" id="20208608"/>
<dbReference type="OrthoDB" id="424543at2759"/>
<dbReference type="EMBL" id="KB097747">
    <property type="protein sequence ID" value="ESN90769.1"/>
    <property type="molecule type" value="Genomic_DNA"/>
</dbReference>
<dbReference type="KEGG" id="hro:HELRODRAFT_182597"/>
<name>T1FIF9_HELRO</name>
<dbReference type="GeneID" id="20208608"/>
<dbReference type="InParanoid" id="T1FIF9"/>
<reference evidence="2" key="3">
    <citation type="submission" date="2015-06" db="UniProtKB">
        <authorList>
            <consortium name="EnsemblMetazoa"/>
        </authorList>
    </citation>
    <scope>IDENTIFICATION</scope>
</reference>
<sequence>MTRRHSRRNIHIWWFSSSQQHFSALQNSLNVLSYANSRAGIVVNTAKTEILSLATNQNKPATPFVVYVDALNNSHEFMYLGSMLSTDCCLDREIDHRIRVILFVWRSLVYLVDCYIANYQMAVVQSASTYTSCSNIKRIETNWSLMPPLW</sequence>
<protein>
    <recommendedName>
        <fullName evidence="4">Reverse transcriptase domain-containing protein</fullName>
    </recommendedName>
</protein>
<dbReference type="RefSeq" id="XP_009031091.1">
    <property type="nucleotide sequence ID" value="XM_009032843.1"/>
</dbReference>
<dbReference type="EMBL" id="AMQM01008273">
    <property type="status" value="NOT_ANNOTATED_CDS"/>
    <property type="molecule type" value="Genomic_DNA"/>
</dbReference>
<evidence type="ECO:0000313" key="2">
    <source>
        <dbReference type="EnsemblMetazoa" id="HelroP182597"/>
    </source>
</evidence>
<proteinExistence type="predicted"/>
<evidence type="ECO:0008006" key="4">
    <source>
        <dbReference type="Google" id="ProtNLM"/>
    </source>
</evidence>
<gene>
    <name evidence="2" type="primary">20208608</name>
    <name evidence="1" type="ORF">HELRODRAFT_182597</name>
</gene>
<dbReference type="AlphaFoldDB" id="T1FIF9"/>
<reference evidence="1 3" key="2">
    <citation type="journal article" date="2013" name="Nature">
        <title>Insights into bilaterian evolution from three spiralian genomes.</title>
        <authorList>
            <person name="Simakov O."/>
            <person name="Marletaz F."/>
            <person name="Cho S.J."/>
            <person name="Edsinger-Gonzales E."/>
            <person name="Havlak P."/>
            <person name="Hellsten U."/>
            <person name="Kuo D.H."/>
            <person name="Larsson T."/>
            <person name="Lv J."/>
            <person name="Arendt D."/>
            <person name="Savage R."/>
            <person name="Osoegawa K."/>
            <person name="de Jong P."/>
            <person name="Grimwood J."/>
            <person name="Chapman J.A."/>
            <person name="Shapiro H."/>
            <person name="Aerts A."/>
            <person name="Otillar R.P."/>
            <person name="Terry A.Y."/>
            <person name="Boore J.L."/>
            <person name="Grigoriev I.V."/>
            <person name="Lindberg D.R."/>
            <person name="Seaver E.C."/>
            <person name="Weisblat D.A."/>
            <person name="Putnam N.H."/>
            <person name="Rokhsar D.S."/>
        </authorList>
    </citation>
    <scope>NUCLEOTIDE SEQUENCE</scope>
</reference>
<accession>T1FIF9</accession>
<dbReference type="EnsemblMetazoa" id="HelroT182597">
    <property type="protein sequence ID" value="HelroP182597"/>
    <property type="gene ID" value="HelroG182597"/>
</dbReference>
<evidence type="ECO:0000313" key="1">
    <source>
        <dbReference type="EMBL" id="ESN90769.1"/>
    </source>
</evidence>
<organism evidence="2 3">
    <name type="scientific">Helobdella robusta</name>
    <name type="common">Californian leech</name>
    <dbReference type="NCBI Taxonomy" id="6412"/>
    <lineage>
        <taxon>Eukaryota</taxon>
        <taxon>Metazoa</taxon>
        <taxon>Spiralia</taxon>
        <taxon>Lophotrochozoa</taxon>
        <taxon>Annelida</taxon>
        <taxon>Clitellata</taxon>
        <taxon>Hirudinea</taxon>
        <taxon>Rhynchobdellida</taxon>
        <taxon>Glossiphoniidae</taxon>
        <taxon>Helobdella</taxon>
    </lineage>
</organism>